<dbReference type="PANTHER" id="PTHR22550:SF14">
    <property type="entry name" value="VWFA DOMAIN-CONTAINING PROTEIN"/>
    <property type="match status" value="1"/>
</dbReference>
<accession>A0A0W0U8T0</accession>
<sequence>MMADFHFLRPWWLLTCLPLLGFIGCLWRQSPRMGAWAAVCDSHLLNYLVQSKKQGKRHGALLFLLLSGLCMILSLAGPAWIRLPVPAYLQIQPRVLVLDMSNAMLANDLVPDRLNRAKFKLHDLFKRRDAGQLGLVVYTGEPFVVSPLTEDAQTIDALLDSLTPDIMPVEGQRLDSALEEAGELITQAGFDHGQILVLTAETPSLAAVEVASKLANKQIFTSVMPILANKTLNPLFERLAMAGKGQLVSFTNTSADLENWLKNTVTEQQYSRSQHNDIPMWRDEGRWFLLPALGFLLPVFRRGWLQRIAT</sequence>
<reference evidence="4 6" key="2">
    <citation type="submission" date="2018-06" db="EMBL/GenBank/DDBJ databases">
        <authorList>
            <consortium name="Pathogen Informatics"/>
            <person name="Doyle S."/>
        </authorList>
    </citation>
    <scope>NUCLEOTIDE SEQUENCE [LARGE SCALE GENOMIC DNA]</scope>
    <source>
        <strain evidence="4 6">NCTC12022</strain>
    </source>
</reference>
<dbReference type="InterPro" id="IPR002035">
    <property type="entry name" value="VWF_A"/>
</dbReference>
<evidence type="ECO:0000256" key="1">
    <source>
        <dbReference type="SAM" id="Phobius"/>
    </source>
</evidence>
<keyword evidence="5" id="KW-1185">Reference proteome</keyword>
<dbReference type="AlphaFoldDB" id="A0A0W0U8T0"/>
<dbReference type="Proteomes" id="UP000251942">
    <property type="component" value="Unassembled WGS sequence"/>
</dbReference>
<reference evidence="3 5" key="1">
    <citation type="submission" date="2015-11" db="EMBL/GenBank/DDBJ databases">
        <title>Genomic analysis of 38 Legionella species identifies large and diverse effector repertoires.</title>
        <authorList>
            <person name="Burstein D."/>
            <person name="Amaro F."/>
            <person name="Zusman T."/>
            <person name="Lifshitz Z."/>
            <person name="Cohen O."/>
            <person name="Gilbert J.A."/>
            <person name="Pupko T."/>
            <person name="Shuman H.A."/>
            <person name="Segal G."/>
        </authorList>
    </citation>
    <scope>NUCLEOTIDE SEQUENCE [LARGE SCALE GENOMIC DNA]</scope>
    <source>
        <strain evidence="3 5">WO-44C</strain>
    </source>
</reference>
<dbReference type="PANTHER" id="PTHR22550">
    <property type="entry name" value="SPORE GERMINATION PROTEIN"/>
    <property type="match status" value="1"/>
</dbReference>
<name>A0A0W0U8T0_9GAMM</name>
<feature type="domain" description="VWFA" evidence="2">
    <location>
        <begin position="93"/>
        <end position="265"/>
    </location>
</feature>
<keyword evidence="1" id="KW-0472">Membrane</keyword>
<gene>
    <name evidence="3" type="ORF">Lfee_0330</name>
    <name evidence="4" type="ORF">NCTC12022_02254</name>
</gene>
<organism evidence="3 5">
    <name type="scientific">Legionella feeleii</name>
    <dbReference type="NCBI Taxonomy" id="453"/>
    <lineage>
        <taxon>Bacteria</taxon>
        <taxon>Pseudomonadati</taxon>
        <taxon>Pseudomonadota</taxon>
        <taxon>Gammaproteobacteria</taxon>
        <taxon>Legionellales</taxon>
        <taxon>Legionellaceae</taxon>
        <taxon>Legionella</taxon>
    </lineage>
</organism>
<proteinExistence type="predicted"/>
<evidence type="ECO:0000313" key="6">
    <source>
        <dbReference type="Proteomes" id="UP000251942"/>
    </source>
</evidence>
<dbReference type="PATRIC" id="fig|453.4.peg.357"/>
<dbReference type="Proteomes" id="UP000054698">
    <property type="component" value="Unassembled WGS sequence"/>
</dbReference>
<protein>
    <submittedName>
        <fullName evidence="4">TPR (Repeat) domain protein</fullName>
    </submittedName>
</protein>
<dbReference type="RefSeq" id="WP_058443548.1">
    <property type="nucleotide sequence ID" value="NZ_CAAAHT010000009.1"/>
</dbReference>
<dbReference type="InterPro" id="IPR036465">
    <property type="entry name" value="vWFA_dom_sf"/>
</dbReference>
<dbReference type="STRING" id="453.Lfee_0330"/>
<feature type="transmembrane region" description="Helical" evidence="1">
    <location>
        <begin position="61"/>
        <end position="81"/>
    </location>
</feature>
<evidence type="ECO:0000313" key="3">
    <source>
        <dbReference type="EMBL" id="KTD03929.1"/>
    </source>
</evidence>
<keyword evidence="1" id="KW-0812">Transmembrane</keyword>
<dbReference type="PROSITE" id="PS50234">
    <property type="entry name" value="VWFA"/>
    <property type="match status" value="1"/>
</dbReference>
<keyword evidence="1" id="KW-1133">Transmembrane helix</keyword>
<dbReference type="Gene3D" id="3.40.50.410">
    <property type="entry name" value="von Willebrand factor, type A domain"/>
    <property type="match status" value="1"/>
</dbReference>
<dbReference type="OrthoDB" id="9807628at2"/>
<dbReference type="EMBL" id="LNYB01000012">
    <property type="protein sequence ID" value="KTD03929.1"/>
    <property type="molecule type" value="Genomic_DNA"/>
</dbReference>
<dbReference type="InterPro" id="IPR050768">
    <property type="entry name" value="UPF0353/GerABKA_families"/>
</dbReference>
<dbReference type="Pfam" id="PF13519">
    <property type="entry name" value="VWA_2"/>
    <property type="match status" value="1"/>
</dbReference>
<evidence type="ECO:0000259" key="2">
    <source>
        <dbReference type="PROSITE" id="PS50234"/>
    </source>
</evidence>
<evidence type="ECO:0000313" key="5">
    <source>
        <dbReference type="Proteomes" id="UP000054698"/>
    </source>
</evidence>
<dbReference type="SUPFAM" id="SSF53300">
    <property type="entry name" value="vWA-like"/>
    <property type="match status" value="1"/>
</dbReference>
<evidence type="ECO:0000313" key="4">
    <source>
        <dbReference type="EMBL" id="SPX61514.1"/>
    </source>
</evidence>
<dbReference type="EMBL" id="UASS01000022">
    <property type="protein sequence ID" value="SPX61514.1"/>
    <property type="molecule type" value="Genomic_DNA"/>
</dbReference>